<organism evidence="1 2">
    <name type="scientific">Adineta steineri</name>
    <dbReference type="NCBI Taxonomy" id="433720"/>
    <lineage>
        <taxon>Eukaryota</taxon>
        <taxon>Metazoa</taxon>
        <taxon>Spiralia</taxon>
        <taxon>Gnathifera</taxon>
        <taxon>Rotifera</taxon>
        <taxon>Eurotatoria</taxon>
        <taxon>Bdelloidea</taxon>
        <taxon>Adinetida</taxon>
        <taxon>Adinetidae</taxon>
        <taxon>Adineta</taxon>
    </lineage>
</organism>
<proteinExistence type="predicted"/>
<gene>
    <name evidence="1" type="ORF">KXQ929_LOCUS51556</name>
</gene>
<reference evidence="1" key="1">
    <citation type="submission" date="2021-02" db="EMBL/GenBank/DDBJ databases">
        <authorList>
            <person name="Nowell W R."/>
        </authorList>
    </citation>
    <scope>NUCLEOTIDE SEQUENCE</scope>
</reference>
<evidence type="ECO:0000313" key="2">
    <source>
        <dbReference type="Proteomes" id="UP000663868"/>
    </source>
</evidence>
<protein>
    <submittedName>
        <fullName evidence="1">Uncharacterized protein</fullName>
    </submittedName>
</protein>
<accession>A0A820PU75</accession>
<dbReference type="Proteomes" id="UP000663868">
    <property type="component" value="Unassembled WGS sequence"/>
</dbReference>
<dbReference type="AlphaFoldDB" id="A0A820PU75"/>
<feature type="non-terminal residue" evidence="1">
    <location>
        <position position="1"/>
    </location>
</feature>
<name>A0A820PU75_9BILA</name>
<sequence>CPSTNTTYTLCSSVGSNITPISPLFNGVELIKECHEDFIKKILKESCDNDTKNTTDKHETPTFIQRI</sequence>
<evidence type="ECO:0000313" key="1">
    <source>
        <dbReference type="EMBL" id="CAF4410413.1"/>
    </source>
</evidence>
<dbReference type="EMBL" id="CAJOBB010025693">
    <property type="protein sequence ID" value="CAF4410413.1"/>
    <property type="molecule type" value="Genomic_DNA"/>
</dbReference>
<comment type="caution">
    <text evidence="1">The sequence shown here is derived from an EMBL/GenBank/DDBJ whole genome shotgun (WGS) entry which is preliminary data.</text>
</comment>